<dbReference type="PANTHER" id="PTHR46586:SF3">
    <property type="entry name" value="ANKYRIN REPEAT-CONTAINING PROTEIN"/>
    <property type="match status" value="1"/>
</dbReference>
<dbReference type="Pfam" id="PF12796">
    <property type="entry name" value="Ank_2"/>
    <property type="match status" value="2"/>
</dbReference>
<evidence type="ECO:0000313" key="3">
    <source>
        <dbReference type="EMBL" id="AGO84474.1"/>
    </source>
</evidence>
<dbReference type="SUPFAM" id="SSF48403">
    <property type="entry name" value="Ankyrin repeat"/>
    <property type="match status" value="1"/>
</dbReference>
<dbReference type="InterPro" id="IPR036770">
    <property type="entry name" value="Ankyrin_rpt-contain_sf"/>
</dbReference>
<evidence type="ECO:0000256" key="1">
    <source>
        <dbReference type="ARBA" id="ARBA00022801"/>
    </source>
</evidence>
<dbReference type="InterPro" id="IPR001261">
    <property type="entry name" value="ArgE/DapE_CS"/>
</dbReference>
<protein>
    <submittedName>
        <fullName evidence="3">Ankyrin repeat domain containing protein</fullName>
    </submittedName>
</protein>
<dbReference type="EMBL" id="KC977571">
    <property type="protein sequence ID" value="AGO84474.1"/>
    <property type="molecule type" value="Genomic_DNA"/>
</dbReference>
<organism evidence="3 4">
    <name type="scientific">Pandoravirus salinus</name>
    <dbReference type="NCBI Taxonomy" id="1349410"/>
    <lineage>
        <taxon>Viruses</taxon>
        <taxon>Pandoravirus</taxon>
    </lineage>
</organism>
<accession>S4VV64</accession>
<sequence>MERNKARDQECNVTSADGDATTLALPVEVVHHIVGLLDDEAFCAARAAHRCFCVWTWDEICDGRMLPRWRAADLHAICRSGHLPGVRLLYERGLRLDDANHSVCYWRLKPRGPVPLGAMDVVAFYGHLDVVKFLHQQGVTGTTTAAVDLAAFSGHIDVVRFLHENRSEGCTAAALEYAAANGHLPVVTYLVHHWDKGHVISATNAAATNGHLAIVQFLHDSGIVGHCTVGAMNGAAGNGHLKVVQFLHYNRSEGCTTNAMDDAAGNGHLKVVQFLHHNRTEGCTTGAMDGAAANGHREILEFLHRNRSEGCTCRAMLKAVVNGHVSAVQFLYEHCEQDCDKYTFMRALKYEQPDVALFLAENCRDVRKFAAIDAAIKSPYDEVARTMCAYAKRRHLLRLIAVAVQRGCASAQDVLVGLYKKAHSIETDDGMRRAMRGTLYQWRAYGHPMGLAALVPDGVCVECLVGKCCPQRGRSPQATLARALVPYALIEAVRAGNVGAVRSLVESRRGCIHKVDALYYAGVGGHVEIARLLCEAWPAEVVRASLQSDCHTASAARPRERPGHSRRRRANASQCPQRTKNKTAAAATATKCARAKGRRKR</sequence>
<gene>
    <name evidence="3" type="ORF">psal_cds_603</name>
</gene>
<dbReference type="PANTHER" id="PTHR46586">
    <property type="entry name" value="ANKYRIN REPEAT-CONTAINING PROTEIN"/>
    <property type="match status" value="1"/>
</dbReference>
<feature type="region of interest" description="Disordered" evidence="2">
    <location>
        <begin position="552"/>
        <end position="601"/>
    </location>
</feature>
<keyword evidence="4" id="KW-1185">Reference proteome</keyword>
<name>S4VV64_9VIRU</name>
<feature type="compositionally biased region" description="Low complexity" evidence="2">
    <location>
        <begin position="582"/>
        <end position="592"/>
    </location>
</feature>
<dbReference type="KEGG" id="vg:16606261"/>
<evidence type="ECO:0000256" key="2">
    <source>
        <dbReference type="SAM" id="MobiDB-lite"/>
    </source>
</evidence>
<evidence type="ECO:0000313" key="4">
    <source>
        <dbReference type="Proteomes" id="UP000204584"/>
    </source>
</evidence>
<dbReference type="InterPro" id="IPR052050">
    <property type="entry name" value="SecEffector_AnkRepeat"/>
</dbReference>
<dbReference type="RefSeq" id="YP_008437545.1">
    <property type="nucleotide sequence ID" value="NC_022098.1"/>
</dbReference>
<dbReference type="Gene3D" id="1.25.40.20">
    <property type="entry name" value="Ankyrin repeat-containing domain"/>
    <property type="match status" value="2"/>
</dbReference>
<reference evidence="3 4" key="1">
    <citation type="journal article" date="2013" name="Science">
        <title>Pandoraviruses: amoeba viruses with genomes up to 2.5 Mb reaching that of parasitic eukaryotes.</title>
        <authorList>
            <person name="Philippe N."/>
            <person name="Legendre M."/>
            <person name="Doutre G."/>
            <person name="Coute Y."/>
            <person name="Poirot O."/>
            <person name="Lescot M."/>
            <person name="Arslan D."/>
            <person name="Seltzer V."/>
            <person name="Bertaux L."/>
            <person name="Bruley C."/>
            <person name="Garin J."/>
            <person name="Claverie J.M."/>
            <person name="Abergel C."/>
        </authorList>
    </citation>
    <scope>NUCLEOTIDE SEQUENCE [LARGE SCALE GENOMIC DNA]</scope>
</reference>
<keyword evidence="1" id="KW-0378">Hydrolase</keyword>
<dbReference type="GeneID" id="16606261"/>
<proteinExistence type="predicted"/>
<dbReference type="PROSITE" id="PS00758">
    <property type="entry name" value="ARGE_DAPE_CPG2_1"/>
    <property type="match status" value="1"/>
</dbReference>
<dbReference type="InterPro" id="IPR002110">
    <property type="entry name" value="Ankyrin_rpt"/>
</dbReference>
<dbReference type="Proteomes" id="UP000204584">
    <property type="component" value="Segment"/>
</dbReference>